<evidence type="ECO:0000256" key="2">
    <source>
        <dbReference type="ARBA" id="ARBA00023015"/>
    </source>
</evidence>
<gene>
    <name evidence="9" type="ORF">J3Q64DRAFT_1756273</name>
</gene>
<keyword evidence="5" id="KW-0539">Nucleus</keyword>
<evidence type="ECO:0000256" key="6">
    <source>
        <dbReference type="SAM" id="Coils"/>
    </source>
</evidence>
<feature type="region of interest" description="Disordered" evidence="7">
    <location>
        <begin position="39"/>
        <end position="83"/>
    </location>
</feature>
<evidence type="ECO:0000256" key="1">
    <source>
        <dbReference type="ARBA" id="ARBA00004123"/>
    </source>
</evidence>
<dbReference type="SUPFAM" id="SSF47459">
    <property type="entry name" value="HLH, helix-loop-helix DNA-binding domain"/>
    <property type="match status" value="1"/>
</dbReference>
<proteinExistence type="predicted"/>
<dbReference type="SMART" id="SM00353">
    <property type="entry name" value="HLH"/>
    <property type="match status" value="1"/>
</dbReference>
<dbReference type="GO" id="GO:0003677">
    <property type="term" value="F:DNA binding"/>
    <property type="evidence" value="ECO:0007669"/>
    <property type="project" value="UniProtKB-KW"/>
</dbReference>
<organism evidence="9 10">
    <name type="scientific">Phycomyces blakesleeanus</name>
    <dbReference type="NCBI Taxonomy" id="4837"/>
    <lineage>
        <taxon>Eukaryota</taxon>
        <taxon>Fungi</taxon>
        <taxon>Fungi incertae sedis</taxon>
        <taxon>Mucoromycota</taxon>
        <taxon>Mucoromycotina</taxon>
        <taxon>Mucoromycetes</taxon>
        <taxon>Mucorales</taxon>
        <taxon>Phycomycetaceae</taxon>
        <taxon>Phycomyces</taxon>
    </lineage>
</organism>
<dbReference type="EMBL" id="JBCLYO010000017">
    <property type="protein sequence ID" value="KAL0081797.1"/>
    <property type="molecule type" value="Genomic_DNA"/>
</dbReference>
<keyword evidence="2" id="KW-0805">Transcription regulation</keyword>
<feature type="region of interest" description="Disordered" evidence="7">
    <location>
        <begin position="106"/>
        <end position="128"/>
    </location>
</feature>
<dbReference type="PROSITE" id="PS50888">
    <property type="entry name" value="BHLH"/>
    <property type="match status" value="1"/>
</dbReference>
<feature type="coiled-coil region" evidence="6">
    <location>
        <begin position="166"/>
        <end position="231"/>
    </location>
</feature>
<evidence type="ECO:0000256" key="4">
    <source>
        <dbReference type="ARBA" id="ARBA00023163"/>
    </source>
</evidence>
<sequence length="241" mass="28104">MHHINHSQEDPNTQEPTNDFLFYPSAAIHLDQRYRPFAGGSPANIGYGPMPHNHHNHHNHQQHHQHHHHHHHQQQQQQQHTFGDSVPVAEDGAVVDATSFAISPSLKTNSKKYPHERTRRQSKPASPQEAIENYDDMFAAQANLQAIMDKRRRRRESHNAVERRRRDNINDRIQELGTLLPDLEEDGINRLNKGTILRKSVDQIKQLQRDVNQCQQRVHELETLLKQVSRQRTPSARLQLH</sequence>
<name>A0ABR3ATM9_PHYBL</name>
<comment type="subcellular location">
    <subcellularLocation>
        <location evidence="1">Nucleus</location>
    </subcellularLocation>
</comment>
<evidence type="ECO:0000313" key="10">
    <source>
        <dbReference type="Proteomes" id="UP001448207"/>
    </source>
</evidence>
<feature type="compositionally biased region" description="Basic residues" evidence="7">
    <location>
        <begin position="52"/>
        <end position="73"/>
    </location>
</feature>
<evidence type="ECO:0000256" key="3">
    <source>
        <dbReference type="ARBA" id="ARBA00023125"/>
    </source>
</evidence>
<evidence type="ECO:0000256" key="5">
    <source>
        <dbReference type="ARBA" id="ARBA00023242"/>
    </source>
</evidence>
<accession>A0ABR3ATM9</accession>
<dbReference type="Pfam" id="PF00010">
    <property type="entry name" value="HLH"/>
    <property type="match status" value="1"/>
</dbReference>
<evidence type="ECO:0000313" key="9">
    <source>
        <dbReference type="EMBL" id="KAL0081797.1"/>
    </source>
</evidence>
<keyword evidence="4" id="KW-0804">Transcription</keyword>
<keyword evidence="3 9" id="KW-0238">DNA-binding</keyword>
<dbReference type="PANTHER" id="PTHR45776">
    <property type="entry name" value="MIP04163P"/>
    <property type="match status" value="1"/>
</dbReference>
<evidence type="ECO:0000259" key="8">
    <source>
        <dbReference type="PROSITE" id="PS50888"/>
    </source>
</evidence>
<dbReference type="InterPro" id="IPR011598">
    <property type="entry name" value="bHLH_dom"/>
</dbReference>
<reference evidence="9 10" key="1">
    <citation type="submission" date="2024-04" db="EMBL/GenBank/DDBJ databases">
        <title>Symmetric and asymmetric DNA N6-adenine methylation regulates different biological responses in Mucorales.</title>
        <authorList>
            <consortium name="Lawrence Berkeley National Laboratory"/>
            <person name="Lax C."/>
            <person name="Mondo S.J."/>
            <person name="Osorio-Concepcion M."/>
            <person name="Muszewska A."/>
            <person name="Corrochano-Luque M."/>
            <person name="Gutierrez G."/>
            <person name="Riley R."/>
            <person name="Lipzen A."/>
            <person name="Guo J."/>
            <person name="Hundley H."/>
            <person name="Amirebrahimi M."/>
            <person name="Ng V."/>
            <person name="Lorenzo-Gutierrez D."/>
            <person name="Binder U."/>
            <person name="Yang J."/>
            <person name="Song Y."/>
            <person name="Canovas D."/>
            <person name="Navarro E."/>
            <person name="Freitag M."/>
            <person name="Gabaldon T."/>
            <person name="Grigoriev I.V."/>
            <person name="Corrochano L.M."/>
            <person name="Nicolas F.E."/>
            <person name="Garre V."/>
        </authorList>
    </citation>
    <scope>NUCLEOTIDE SEQUENCE [LARGE SCALE GENOMIC DNA]</scope>
    <source>
        <strain evidence="9 10">L51</strain>
    </source>
</reference>
<protein>
    <submittedName>
        <fullName evidence="9">Helix-loop-helix DNA-binding domain-containing protein</fullName>
    </submittedName>
</protein>
<comment type="caution">
    <text evidence="9">The sequence shown here is derived from an EMBL/GenBank/DDBJ whole genome shotgun (WGS) entry which is preliminary data.</text>
</comment>
<dbReference type="PANTHER" id="PTHR45776:SF2">
    <property type="entry name" value="MIP04163P"/>
    <property type="match status" value="1"/>
</dbReference>
<keyword evidence="6" id="KW-0175">Coiled coil</keyword>
<dbReference type="InterPro" id="IPR036638">
    <property type="entry name" value="HLH_DNA-bd_sf"/>
</dbReference>
<feature type="domain" description="BHLH" evidence="8">
    <location>
        <begin position="153"/>
        <end position="207"/>
    </location>
</feature>
<feature type="compositionally biased region" description="Basic residues" evidence="7">
    <location>
        <begin position="109"/>
        <end position="122"/>
    </location>
</feature>
<dbReference type="Proteomes" id="UP001448207">
    <property type="component" value="Unassembled WGS sequence"/>
</dbReference>
<keyword evidence="10" id="KW-1185">Reference proteome</keyword>
<evidence type="ECO:0000256" key="7">
    <source>
        <dbReference type="SAM" id="MobiDB-lite"/>
    </source>
</evidence>
<dbReference type="Gene3D" id="4.10.280.10">
    <property type="entry name" value="Helix-loop-helix DNA-binding domain"/>
    <property type="match status" value="1"/>
</dbReference>